<feature type="domain" description="Major facilitator superfamily (MFS) profile" evidence="13">
    <location>
        <begin position="5"/>
        <end position="393"/>
    </location>
</feature>
<accession>A0ABX0NV13</accession>
<evidence type="ECO:0000256" key="12">
    <source>
        <dbReference type="SAM" id="Phobius"/>
    </source>
</evidence>
<reference evidence="14 15" key="1">
    <citation type="submission" date="2019-10" db="EMBL/GenBank/DDBJ databases">
        <title>Taxonomy of Antarctic Massilia spp.: description of Massilia rubra sp. nov., Massilia aquatica sp. nov., Massilia mucilaginosa sp. nov., Massilia frigida sp. nov. isolated from streams, lakes and regoliths.</title>
        <authorList>
            <person name="Holochova P."/>
            <person name="Sedlacek I."/>
            <person name="Kralova S."/>
            <person name="Maslanova I."/>
            <person name="Busse H.-J."/>
            <person name="Stankova E."/>
            <person name="Vrbovska V."/>
            <person name="Kovarovic V."/>
            <person name="Bartak M."/>
            <person name="Svec P."/>
            <person name="Pantucek R."/>
        </authorList>
    </citation>
    <scope>NUCLEOTIDE SEQUENCE [LARGE SCALE GENOMIC DNA]</scope>
    <source>
        <strain evidence="14 15">CCM 8733</strain>
    </source>
</reference>
<evidence type="ECO:0000313" key="15">
    <source>
        <dbReference type="Proteomes" id="UP000609726"/>
    </source>
</evidence>
<dbReference type="PANTHER" id="PTHR23502">
    <property type="entry name" value="MAJOR FACILITATOR SUPERFAMILY"/>
    <property type="match status" value="1"/>
</dbReference>
<dbReference type="Gene3D" id="1.20.1720.10">
    <property type="entry name" value="Multidrug resistance protein D"/>
    <property type="match status" value="1"/>
</dbReference>
<evidence type="ECO:0000313" key="14">
    <source>
        <dbReference type="EMBL" id="NHZ90692.1"/>
    </source>
</evidence>
<evidence type="ECO:0000256" key="3">
    <source>
        <dbReference type="ARBA" id="ARBA00022448"/>
    </source>
</evidence>
<feature type="transmembrane region" description="Helical" evidence="12">
    <location>
        <begin position="302"/>
        <end position="321"/>
    </location>
</feature>
<feature type="transmembrane region" description="Helical" evidence="12">
    <location>
        <begin position="7"/>
        <end position="26"/>
    </location>
</feature>
<dbReference type="PANTHER" id="PTHR23502:SF43">
    <property type="entry name" value="MULTIDRUG TRANSPORTER MDFA"/>
    <property type="match status" value="1"/>
</dbReference>
<comment type="subcellular location">
    <subcellularLocation>
        <location evidence="1">Cell inner membrane</location>
        <topology evidence="1">Multi-pass membrane protein</topology>
    </subcellularLocation>
</comment>
<sequence>MFEKRQHLLYFSLFFILYELTVYLSNDMIMPAMPQVVREFQASNRHIGLSLSLFILGGSMLQIFLGPIADRIGKRKVMLAGVTLYLVATAFVPFSSSIGQFLTARFFQGMGSCFIFIGYAAIHELFDDAEAVKLTAMLSNTTVFAPLIGPVVGSAVISMFPWQSIFGIGFVLGCIAWLGLFTFMPRTEALKPPADLASIRASYLTIVRNKKFMAGILIAAMAITPLTAWIGLSPLIIMEHMGKSYGTYILYQLVIFSGFIISTMAIQKLGDGFSLTRLIRQGAGLAVIGMLGAGLVYRHGHLFIVCMFIFSAGFGLFNGALIRLSLTATGVSMNLTSSAMSLLYCVTIAGGVEIYNLVCAHFNYSLASYALFNVPLGVVIGICLLRFASKHDGQETALAQAPQAE</sequence>
<evidence type="ECO:0000256" key="6">
    <source>
        <dbReference type="ARBA" id="ARBA00022692"/>
    </source>
</evidence>
<proteinExistence type="inferred from homology"/>
<feature type="transmembrane region" description="Helical" evidence="12">
    <location>
        <begin position="138"/>
        <end position="159"/>
    </location>
</feature>
<evidence type="ECO:0000256" key="5">
    <source>
        <dbReference type="ARBA" id="ARBA00022519"/>
    </source>
</evidence>
<evidence type="ECO:0000256" key="8">
    <source>
        <dbReference type="ARBA" id="ARBA00023136"/>
    </source>
</evidence>
<organism evidence="14 15">
    <name type="scientific">Massilia mucilaginosa</name>
    <dbReference type="NCBI Taxonomy" id="2609282"/>
    <lineage>
        <taxon>Bacteria</taxon>
        <taxon>Pseudomonadati</taxon>
        <taxon>Pseudomonadota</taxon>
        <taxon>Betaproteobacteria</taxon>
        <taxon>Burkholderiales</taxon>
        <taxon>Oxalobacteraceae</taxon>
        <taxon>Telluria group</taxon>
        <taxon>Massilia</taxon>
    </lineage>
</organism>
<dbReference type="Proteomes" id="UP000609726">
    <property type="component" value="Unassembled WGS sequence"/>
</dbReference>
<feature type="transmembrane region" description="Helical" evidence="12">
    <location>
        <begin position="165"/>
        <end position="183"/>
    </location>
</feature>
<dbReference type="Pfam" id="PF07690">
    <property type="entry name" value="MFS_1"/>
    <property type="match status" value="1"/>
</dbReference>
<evidence type="ECO:0000256" key="2">
    <source>
        <dbReference type="ARBA" id="ARBA00011245"/>
    </source>
</evidence>
<dbReference type="SUPFAM" id="SSF103473">
    <property type="entry name" value="MFS general substrate transporter"/>
    <property type="match status" value="1"/>
</dbReference>
<comment type="similarity">
    <text evidence="10">Belongs to the major facilitator superfamily. MdfA family.</text>
</comment>
<evidence type="ECO:0000256" key="7">
    <source>
        <dbReference type="ARBA" id="ARBA00022989"/>
    </source>
</evidence>
<comment type="subunit">
    <text evidence="2">Monomer.</text>
</comment>
<evidence type="ECO:0000256" key="11">
    <source>
        <dbReference type="ARBA" id="ARBA00040126"/>
    </source>
</evidence>
<evidence type="ECO:0000256" key="4">
    <source>
        <dbReference type="ARBA" id="ARBA00022475"/>
    </source>
</evidence>
<dbReference type="InterPro" id="IPR020846">
    <property type="entry name" value="MFS_dom"/>
</dbReference>
<feature type="transmembrane region" description="Helical" evidence="12">
    <location>
        <begin position="342"/>
        <end position="364"/>
    </location>
</feature>
<feature type="transmembrane region" description="Helical" evidence="12">
    <location>
        <begin position="106"/>
        <end position="126"/>
    </location>
</feature>
<evidence type="ECO:0000256" key="10">
    <source>
        <dbReference type="ARBA" id="ARBA00038406"/>
    </source>
</evidence>
<feature type="transmembrane region" description="Helical" evidence="12">
    <location>
        <begin position="77"/>
        <end position="94"/>
    </location>
</feature>
<comment type="caution">
    <text evidence="14">The sequence shown here is derived from an EMBL/GenBank/DDBJ whole genome shotgun (WGS) entry which is preliminary data.</text>
</comment>
<dbReference type="PROSITE" id="PS50850">
    <property type="entry name" value="MFS"/>
    <property type="match status" value="1"/>
</dbReference>
<gene>
    <name evidence="14" type="ORF">F2P45_16930</name>
</gene>
<keyword evidence="8 12" id="KW-0472">Membrane</keyword>
<evidence type="ECO:0000256" key="9">
    <source>
        <dbReference type="ARBA" id="ARBA00023251"/>
    </source>
</evidence>
<evidence type="ECO:0000256" key="1">
    <source>
        <dbReference type="ARBA" id="ARBA00004429"/>
    </source>
</evidence>
<keyword evidence="3" id="KW-0813">Transport</keyword>
<feature type="transmembrane region" description="Helical" evidence="12">
    <location>
        <begin position="249"/>
        <end position="266"/>
    </location>
</feature>
<name>A0ABX0NV13_9BURK</name>
<protein>
    <recommendedName>
        <fullName evidence="11">Multidrug transporter MdfA</fullName>
    </recommendedName>
</protein>
<dbReference type="RefSeq" id="WP_166877470.1">
    <property type="nucleotide sequence ID" value="NZ_WHJH01000019.1"/>
</dbReference>
<keyword evidence="15" id="KW-1185">Reference proteome</keyword>
<dbReference type="InterPro" id="IPR036259">
    <property type="entry name" value="MFS_trans_sf"/>
</dbReference>
<keyword evidence="9" id="KW-0046">Antibiotic resistance</keyword>
<keyword evidence="5" id="KW-0997">Cell inner membrane</keyword>
<evidence type="ECO:0000259" key="13">
    <source>
        <dbReference type="PROSITE" id="PS50850"/>
    </source>
</evidence>
<keyword evidence="7 12" id="KW-1133">Transmembrane helix</keyword>
<feature type="transmembrane region" description="Helical" evidence="12">
    <location>
        <begin position="46"/>
        <end position="65"/>
    </location>
</feature>
<feature type="transmembrane region" description="Helical" evidence="12">
    <location>
        <begin position="212"/>
        <end position="237"/>
    </location>
</feature>
<dbReference type="EMBL" id="WHJH01000019">
    <property type="protein sequence ID" value="NHZ90692.1"/>
    <property type="molecule type" value="Genomic_DNA"/>
</dbReference>
<keyword evidence="6 12" id="KW-0812">Transmembrane</keyword>
<keyword evidence="4" id="KW-1003">Cell membrane</keyword>
<dbReference type="InterPro" id="IPR011701">
    <property type="entry name" value="MFS"/>
</dbReference>
<feature type="transmembrane region" description="Helical" evidence="12">
    <location>
        <begin position="370"/>
        <end position="388"/>
    </location>
</feature>